<evidence type="ECO:0000313" key="3">
    <source>
        <dbReference type="EMBL" id="GEP95489.1"/>
    </source>
</evidence>
<feature type="domain" description="Glycosyltransferase subfamily 4-like N-terminal" evidence="2">
    <location>
        <begin position="17"/>
        <end position="186"/>
    </location>
</feature>
<dbReference type="Pfam" id="PF13439">
    <property type="entry name" value="Glyco_transf_4"/>
    <property type="match status" value="1"/>
</dbReference>
<dbReference type="InterPro" id="IPR028098">
    <property type="entry name" value="Glyco_trans_4-like_N"/>
</dbReference>
<dbReference type="AlphaFoldDB" id="A0A512RIG3"/>
<dbReference type="RefSeq" id="WP_146859778.1">
    <property type="nucleotide sequence ID" value="NZ_BKAU01000001.1"/>
</dbReference>
<organism evidence="3 4">
    <name type="scientific">Chitinophaga cymbidii</name>
    <dbReference type="NCBI Taxonomy" id="1096750"/>
    <lineage>
        <taxon>Bacteria</taxon>
        <taxon>Pseudomonadati</taxon>
        <taxon>Bacteroidota</taxon>
        <taxon>Chitinophagia</taxon>
        <taxon>Chitinophagales</taxon>
        <taxon>Chitinophagaceae</taxon>
        <taxon>Chitinophaga</taxon>
    </lineage>
</organism>
<evidence type="ECO:0000259" key="2">
    <source>
        <dbReference type="Pfam" id="PF13439"/>
    </source>
</evidence>
<comment type="caution">
    <text evidence="3">The sequence shown here is derived from an EMBL/GenBank/DDBJ whole genome shotgun (WGS) entry which is preliminary data.</text>
</comment>
<dbReference type="OrthoDB" id="9790710at2"/>
<name>A0A512RIG3_9BACT</name>
<accession>A0A512RIG3</accession>
<dbReference type="PANTHER" id="PTHR12526">
    <property type="entry name" value="GLYCOSYLTRANSFERASE"/>
    <property type="match status" value="1"/>
</dbReference>
<feature type="domain" description="Glycosyl transferase family 1" evidence="1">
    <location>
        <begin position="194"/>
        <end position="354"/>
    </location>
</feature>
<dbReference type="EMBL" id="BKAU01000001">
    <property type="protein sequence ID" value="GEP95489.1"/>
    <property type="molecule type" value="Genomic_DNA"/>
</dbReference>
<proteinExistence type="predicted"/>
<keyword evidence="4" id="KW-1185">Reference proteome</keyword>
<dbReference type="NCBIfam" id="NF046085">
    <property type="entry name" value="XrtY_assoc_Gly1"/>
    <property type="match status" value="1"/>
</dbReference>
<evidence type="ECO:0000259" key="1">
    <source>
        <dbReference type="Pfam" id="PF00534"/>
    </source>
</evidence>
<sequence>MNILFIVPSYKPAYIYGGPIVSVARLAESLVQIGHSVTVYTTTANGKTELDMPLNEPVMMDGVQVRFFKRITKDHTHVSPSLWKETWSTVDRYDAVHIHSWWNFLIMGASLICTMKGVKPVLSPRGMLCEYIFNSKNQLKKKVLHNVIGRYLLSKTYLHVTSQVEWNDCMRLNNTWRGGLIYNIVDLPYLPEEKINGKDDGIFTISFLSRVDPKKGLDILLHALAKVDFNYRLRIAGSGEDAYVAYLKGIIRDNGMEDKVEWVGWKGSVEKFSFFAESDLFALTSHNENFAVVVIESLSVGTPVLVSEHVGLAKYVQEKGLGWVTGISDVEEVREKLRQAWLARDERRRIRTEAVEVIRQDFNESKLATDYADMYQNVNDIKVKR</sequence>
<dbReference type="Proteomes" id="UP000321436">
    <property type="component" value="Unassembled WGS sequence"/>
</dbReference>
<dbReference type="SUPFAM" id="SSF53756">
    <property type="entry name" value="UDP-Glycosyltransferase/glycogen phosphorylase"/>
    <property type="match status" value="1"/>
</dbReference>
<dbReference type="Gene3D" id="3.40.50.2000">
    <property type="entry name" value="Glycogen Phosphorylase B"/>
    <property type="match status" value="2"/>
</dbReference>
<protein>
    <submittedName>
        <fullName evidence="3">LPS biosynthesis protein RfbU</fullName>
    </submittedName>
</protein>
<dbReference type="InterPro" id="IPR001296">
    <property type="entry name" value="Glyco_trans_1"/>
</dbReference>
<dbReference type="Pfam" id="PF00534">
    <property type="entry name" value="Glycos_transf_1"/>
    <property type="match status" value="1"/>
</dbReference>
<gene>
    <name evidence="3" type="ORF">CCY01nite_17490</name>
</gene>
<reference evidence="3 4" key="1">
    <citation type="submission" date="2019-07" db="EMBL/GenBank/DDBJ databases">
        <title>Whole genome shotgun sequence of Chitinophaga cymbidii NBRC 109752.</title>
        <authorList>
            <person name="Hosoyama A."/>
            <person name="Uohara A."/>
            <person name="Ohji S."/>
            <person name="Ichikawa N."/>
        </authorList>
    </citation>
    <scope>NUCLEOTIDE SEQUENCE [LARGE SCALE GENOMIC DNA]</scope>
    <source>
        <strain evidence="3 4">NBRC 109752</strain>
    </source>
</reference>
<evidence type="ECO:0000313" key="4">
    <source>
        <dbReference type="Proteomes" id="UP000321436"/>
    </source>
</evidence>
<dbReference type="PANTHER" id="PTHR12526:SF630">
    <property type="entry name" value="GLYCOSYLTRANSFERASE"/>
    <property type="match status" value="1"/>
</dbReference>
<dbReference type="GO" id="GO:0016757">
    <property type="term" value="F:glycosyltransferase activity"/>
    <property type="evidence" value="ECO:0007669"/>
    <property type="project" value="InterPro"/>
</dbReference>